<dbReference type="InterPro" id="IPR012337">
    <property type="entry name" value="RNaseH-like_sf"/>
</dbReference>
<dbReference type="PROSITE" id="PS50821">
    <property type="entry name" value="PAZ"/>
    <property type="match status" value="1"/>
</dbReference>
<organism evidence="3 4">
    <name type="scientific">Saccharata proteae CBS 121410</name>
    <dbReference type="NCBI Taxonomy" id="1314787"/>
    <lineage>
        <taxon>Eukaryota</taxon>
        <taxon>Fungi</taxon>
        <taxon>Dikarya</taxon>
        <taxon>Ascomycota</taxon>
        <taxon>Pezizomycotina</taxon>
        <taxon>Dothideomycetes</taxon>
        <taxon>Dothideomycetes incertae sedis</taxon>
        <taxon>Botryosphaeriales</taxon>
        <taxon>Saccharataceae</taxon>
        <taxon>Saccharata</taxon>
    </lineage>
</organism>
<protein>
    <recommendedName>
        <fullName evidence="2">PAZ domain-containing protein</fullName>
    </recommendedName>
</protein>
<dbReference type="PANTHER" id="PTHR22891">
    <property type="entry name" value="EUKARYOTIC TRANSLATION INITIATION FACTOR 2C"/>
    <property type="match status" value="1"/>
</dbReference>
<accession>A0A9P4HVT1</accession>
<gene>
    <name evidence="3" type="ORF">K490DRAFT_62939</name>
</gene>
<dbReference type="OrthoDB" id="3800893at2759"/>
<feature type="compositionally biased region" description="Low complexity" evidence="1">
    <location>
        <begin position="755"/>
        <end position="769"/>
    </location>
</feature>
<dbReference type="InterPro" id="IPR003165">
    <property type="entry name" value="Piwi"/>
</dbReference>
<feature type="region of interest" description="Disordered" evidence="1">
    <location>
        <begin position="724"/>
        <end position="779"/>
    </location>
</feature>
<dbReference type="Pfam" id="PF02171">
    <property type="entry name" value="Piwi"/>
    <property type="match status" value="1"/>
</dbReference>
<dbReference type="SMART" id="SM00950">
    <property type="entry name" value="Piwi"/>
    <property type="match status" value="1"/>
</dbReference>
<dbReference type="Gene3D" id="2.170.260.10">
    <property type="entry name" value="paz domain"/>
    <property type="match status" value="1"/>
</dbReference>
<name>A0A9P4HVT1_9PEZI</name>
<dbReference type="SUPFAM" id="SSF53098">
    <property type="entry name" value="Ribonuclease H-like"/>
    <property type="match status" value="1"/>
</dbReference>
<dbReference type="EMBL" id="ML978713">
    <property type="protein sequence ID" value="KAF2090066.1"/>
    <property type="molecule type" value="Genomic_DNA"/>
</dbReference>
<sequence>MSSDYGETDLVPGDSTIAALSIILTKFAQAEGWLSIGRTLYEPANLAVQKRRDFHLRQGVSLSIRMPQAESFTLDLHKQSNHFYPEGSLVAFVDQFCAPDPTSKDQLTPLQRIDRSRNKLEEVLKGLKVRYNYEPWMPGDARAPGILPQDHIPTRGRVRAIVGIGGRAKEVFFTRETENGESVRISVKSHFNKNVLSADSPLDRPELPLINTGSVAMPVWVPMELLHIVANQPLCNTKGKAAPLPEYNDKQGVNHHPCSLMKMQVQEELGRKKGSKLEKRGEGFKEFDEQRRNVVSDDGYRPDPSILELEKLKQCFGIEISRTPEQLYGHILDHAEIVAAVTHSKDSKGVNIKSEERKRNGGRWTHSVPDSYQHWEKFPAMMFVDFSPEPAANPEFVPSLENLITEMVKLKVLNWDHEHFVKHIRNSVLRCAMPSFDVDVVKRALEQKTRQAHPSSLLVVNINSTDKVYSSRLHAAIKRWSDIESGVRTLVVLDKSFKDIRVLEPGRHHTGTVHGTLVEDSSLEQAALRKRGWLIRKAMAMQGAVSHGVKGLDELCKPDALDTMIVGASISRGGFNAIPFCPSIASVVASVDGRFFRYCGSMRLQRAGEEPEILDLSDMMVERFEAWKAANRDKKLRCIIYYRSGASEEDFAHLKREEMASIRLAYKHAFPDANHDLQIVYIALTKGRTRFTASPSADNTAVNHDLGLVVSPPQDHRHAHNLSRHTFHIDSTPRGDNDKNRVPAPSTKYSLLANSKTTKLSGSSSSSGRSDADSPHDDHTYEQYERLTYALCHANPYAPCTLPRAAPAWHARKLANRGRCYLWEYLNGTAEVPRGIKEAGDVVGWLTGEKGVWPVGGKGRGRGGPWVEECEGRMFWL</sequence>
<evidence type="ECO:0000256" key="1">
    <source>
        <dbReference type="SAM" id="MobiDB-lite"/>
    </source>
</evidence>
<proteinExistence type="predicted"/>
<dbReference type="Gene3D" id="3.30.420.10">
    <property type="entry name" value="Ribonuclease H-like superfamily/Ribonuclease H"/>
    <property type="match status" value="1"/>
</dbReference>
<feature type="compositionally biased region" description="Basic and acidic residues" evidence="1">
    <location>
        <begin position="770"/>
        <end position="779"/>
    </location>
</feature>
<comment type="caution">
    <text evidence="3">The sequence shown here is derived from an EMBL/GenBank/DDBJ whole genome shotgun (WGS) entry which is preliminary data.</text>
</comment>
<dbReference type="InterPro" id="IPR003100">
    <property type="entry name" value="PAZ_dom"/>
</dbReference>
<evidence type="ECO:0000259" key="2">
    <source>
        <dbReference type="PROSITE" id="PS50821"/>
    </source>
</evidence>
<dbReference type="SUPFAM" id="SSF101690">
    <property type="entry name" value="PAZ domain"/>
    <property type="match status" value="1"/>
</dbReference>
<feature type="domain" description="PAZ" evidence="2">
    <location>
        <begin position="102"/>
        <end position="230"/>
    </location>
</feature>
<keyword evidence="4" id="KW-1185">Reference proteome</keyword>
<dbReference type="InterPro" id="IPR036085">
    <property type="entry name" value="PAZ_dom_sf"/>
</dbReference>
<dbReference type="CDD" id="cd02846">
    <property type="entry name" value="PAZ_argonaute_like"/>
    <property type="match status" value="1"/>
</dbReference>
<dbReference type="GO" id="GO:0003723">
    <property type="term" value="F:RNA binding"/>
    <property type="evidence" value="ECO:0007669"/>
    <property type="project" value="InterPro"/>
</dbReference>
<feature type="compositionally biased region" description="Basic and acidic residues" evidence="1">
    <location>
        <begin position="727"/>
        <end position="741"/>
    </location>
</feature>
<dbReference type="InterPro" id="IPR036397">
    <property type="entry name" value="RNaseH_sf"/>
</dbReference>
<dbReference type="AlphaFoldDB" id="A0A9P4HVT1"/>
<dbReference type="Proteomes" id="UP000799776">
    <property type="component" value="Unassembled WGS sequence"/>
</dbReference>
<evidence type="ECO:0000313" key="4">
    <source>
        <dbReference type="Proteomes" id="UP000799776"/>
    </source>
</evidence>
<reference evidence="3" key="1">
    <citation type="journal article" date="2020" name="Stud. Mycol.">
        <title>101 Dothideomycetes genomes: a test case for predicting lifestyles and emergence of pathogens.</title>
        <authorList>
            <person name="Haridas S."/>
            <person name="Albert R."/>
            <person name="Binder M."/>
            <person name="Bloem J."/>
            <person name="Labutti K."/>
            <person name="Salamov A."/>
            <person name="Andreopoulos B."/>
            <person name="Baker S."/>
            <person name="Barry K."/>
            <person name="Bills G."/>
            <person name="Bluhm B."/>
            <person name="Cannon C."/>
            <person name="Castanera R."/>
            <person name="Culley D."/>
            <person name="Daum C."/>
            <person name="Ezra D."/>
            <person name="Gonzalez J."/>
            <person name="Henrissat B."/>
            <person name="Kuo A."/>
            <person name="Liang C."/>
            <person name="Lipzen A."/>
            <person name="Lutzoni F."/>
            <person name="Magnuson J."/>
            <person name="Mondo S."/>
            <person name="Nolan M."/>
            <person name="Ohm R."/>
            <person name="Pangilinan J."/>
            <person name="Park H.-J."/>
            <person name="Ramirez L."/>
            <person name="Alfaro M."/>
            <person name="Sun H."/>
            <person name="Tritt A."/>
            <person name="Yoshinaga Y."/>
            <person name="Zwiers L.-H."/>
            <person name="Turgeon B."/>
            <person name="Goodwin S."/>
            <person name="Spatafora J."/>
            <person name="Crous P."/>
            <person name="Grigoriev I."/>
        </authorList>
    </citation>
    <scope>NUCLEOTIDE SEQUENCE</scope>
    <source>
        <strain evidence="3">CBS 121410</strain>
    </source>
</reference>
<evidence type="ECO:0000313" key="3">
    <source>
        <dbReference type="EMBL" id="KAF2090066.1"/>
    </source>
</evidence>